<keyword evidence="5 10" id="KW-0315">Glutamine amidotransferase</keyword>
<dbReference type="PANTHER" id="PTHR42701:SF1">
    <property type="entry name" value="IMIDAZOLE GLYCEROL PHOSPHATE SYNTHASE SUBUNIT HISH"/>
    <property type="match status" value="1"/>
</dbReference>
<evidence type="ECO:0000256" key="4">
    <source>
        <dbReference type="ARBA" id="ARBA00022801"/>
    </source>
</evidence>
<dbReference type="NCBIfam" id="TIGR01855">
    <property type="entry name" value="IMP_synth_hisH"/>
    <property type="match status" value="1"/>
</dbReference>
<dbReference type="InterPro" id="IPR010139">
    <property type="entry name" value="Imidazole-glycPsynth_HisH"/>
</dbReference>
<evidence type="ECO:0000256" key="2">
    <source>
        <dbReference type="ARBA" id="ARBA00011152"/>
    </source>
</evidence>
<evidence type="ECO:0000256" key="7">
    <source>
        <dbReference type="ARBA" id="ARBA00023239"/>
    </source>
</evidence>
<reference evidence="12 13" key="1">
    <citation type="submission" date="2021-10" db="EMBL/GenBank/DDBJ databases">
        <title>Draft genome of Aestuariibacter halophilus JC2043.</title>
        <authorList>
            <person name="Emsley S.A."/>
            <person name="Pfannmuller K.M."/>
            <person name="Ushijima B."/>
            <person name="Saw J.H."/>
            <person name="Videau P."/>
        </authorList>
    </citation>
    <scope>NUCLEOTIDE SEQUENCE [LARGE SCALE GENOMIC DNA]</scope>
    <source>
        <strain evidence="12 13">JC2043</strain>
    </source>
</reference>
<protein>
    <recommendedName>
        <fullName evidence="10">Imidazole glycerol phosphate synthase subunit HisH</fullName>
        <ecNumber evidence="10">4.3.2.10</ecNumber>
    </recommendedName>
    <alternativeName>
        <fullName evidence="10">IGP synthase glutaminase subunit</fullName>
        <ecNumber evidence="10">3.5.1.2</ecNumber>
    </alternativeName>
    <alternativeName>
        <fullName evidence="10">IGP synthase subunit HisH</fullName>
    </alternativeName>
    <alternativeName>
        <fullName evidence="10">ImGP synthase subunit HisH</fullName>
        <shortName evidence="10">IGPS subunit HisH</shortName>
    </alternativeName>
</protein>
<dbReference type="Gene3D" id="3.40.50.880">
    <property type="match status" value="1"/>
</dbReference>
<dbReference type="Proteomes" id="UP001520878">
    <property type="component" value="Unassembled WGS sequence"/>
</dbReference>
<keyword evidence="6 10" id="KW-0368">Histidine biosynthesis</keyword>
<gene>
    <name evidence="10 12" type="primary">hisH</name>
    <name evidence="12" type="ORF">LJ739_08565</name>
</gene>
<keyword evidence="7 10" id="KW-0456">Lyase</keyword>
<comment type="function">
    <text evidence="10">IGPS catalyzes the conversion of PRFAR and glutamine to IGP, AICAR and glutamate. The HisH subunit catalyzes the hydrolysis of glutamine to glutamate and ammonia as part of the synthesis of IGP and AICAR. The resulting ammonia molecule is channeled to the active site of HisF.</text>
</comment>
<proteinExistence type="inferred from homology"/>
<sequence>MKQDIVIVNTGCANIASVRYAFERLAVAVSVSDDPARINRADKVILPGVGSAQAAMTSLHQKGLVEPLQQLTQPVLGVCLGMQMMVDASAESRDGDIPCLGLIPGRVERLQAEGLRLPHMGWNTLSDIAEHPLLHGIDEQQYFYFVHSFGVAVSDTTLARGNYGQPFAAVIAKGNFMGAQFHPERSGRAGARLLKNFVELVN</sequence>
<keyword evidence="10" id="KW-0963">Cytoplasm</keyword>
<feature type="domain" description="Glutamine amidotransferase" evidence="11">
    <location>
        <begin position="36"/>
        <end position="198"/>
    </location>
</feature>
<dbReference type="HAMAP" id="MF_00278">
    <property type="entry name" value="HisH"/>
    <property type="match status" value="1"/>
</dbReference>
<evidence type="ECO:0000256" key="1">
    <source>
        <dbReference type="ARBA" id="ARBA00005091"/>
    </source>
</evidence>
<keyword evidence="4 10" id="KW-0378">Hydrolase</keyword>
<evidence type="ECO:0000256" key="8">
    <source>
        <dbReference type="ARBA" id="ARBA00047838"/>
    </source>
</evidence>
<dbReference type="CDD" id="cd01748">
    <property type="entry name" value="GATase1_IGP_Synthase"/>
    <property type="match status" value="1"/>
</dbReference>
<dbReference type="GO" id="GO:0016829">
    <property type="term" value="F:lyase activity"/>
    <property type="evidence" value="ECO:0007669"/>
    <property type="project" value="UniProtKB-KW"/>
</dbReference>
<dbReference type="SUPFAM" id="SSF52317">
    <property type="entry name" value="Class I glutamine amidotransferase-like"/>
    <property type="match status" value="1"/>
</dbReference>
<evidence type="ECO:0000256" key="9">
    <source>
        <dbReference type="ARBA" id="ARBA00049534"/>
    </source>
</evidence>
<organism evidence="12 13">
    <name type="scientific">Fluctibacter halophilus</name>
    <dbReference type="NCBI Taxonomy" id="226011"/>
    <lineage>
        <taxon>Bacteria</taxon>
        <taxon>Pseudomonadati</taxon>
        <taxon>Pseudomonadota</taxon>
        <taxon>Gammaproteobacteria</taxon>
        <taxon>Alteromonadales</taxon>
        <taxon>Alteromonadaceae</taxon>
        <taxon>Fluctibacter</taxon>
    </lineage>
</organism>
<dbReference type="EC" id="4.3.2.10" evidence="10"/>
<dbReference type="InterPro" id="IPR017926">
    <property type="entry name" value="GATASE"/>
</dbReference>
<keyword evidence="3 10" id="KW-0028">Amino-acid biosynthesis</keyword>
<evidence type="ECO:0000313" key="12">
    <source>
        <dbReference type="EMBL" id="MCC2616291.1"/>
    </source>
</evidence>
<comment type="catalytic activity">
    <reaction evidence="9 10">
        <text>L-glutamine + H2O = L-glutamate + NH4(+)</text>
        <dbReference type="Rhea" id="RHEA:15889"/>
        <dbReference type="ChEBI" id="CHEBI:15377"/>
        <dbReference type="ChEBI" id="CHEBI:28938"/>
        <dbReference type="ChEBI" id="CHEBI:29985"/>
        <dbReference type="ChEBI" id="CHEBI:58359"/>
        <dbReference type="EC" id="3.5.1.2"/>
    </reaction>
</comment>
<keyword evidence="13" id="KW-1185">Reference proteome</keyword>
<dbReference type="PANTHER" id="PTHR42701">
    <property type="entry name" value="IMIDAZOLE GLYCEROL PHOSPHATE SYNTHASE SUBUNIT HISH"/>
    <property type="match status" value="1"/>
</dbReference>
<feature type="active site" description="Nucleophile" evidence="10">
    <location>
        <position position="79"/>
    </location>
</feature>
<dbReference type="Pfam" id="PF00117">
    <property type="entry name" value="GATase"/>
    <property type="match status" value="1"/>
</dbReference>
<accession>A0ABS8GAM9</accession>
<dbReference type="PIRSF" id="PIRSF000495">
    <property type="entry name" value="Amidotransf_hisH"/>
    <property type="match status" value="1"/>
</dbReference>
<dbReference type="EMBL" id="JAJEWP010000001">
    <property type="protein sequence ID" value="MCC2616291.1"/>
    <property type="molecule type" value="Genomic_DNA"/>
</dbReference>
<comment type="caution">
    <text evidence="12">The sequence shown here is derived from an EMBL/GenBank/DDBJ whole genome shotgun (WGS) entry which is preliminary data.</text>
</comment>
<comment type="catalytic activity">
    <reaction evidence="8 10">
        <text>5-[(5-phospho-1-deoxy-D-ribulos-1-ylimino)methylamino]-1-(5-phospho-beta-D-ribosyl)imidazole-4-carboxamide + L-glutamine = D-erythro-1-(imidazol-4-yl)glycerol 3-phosphate + 5-amino-1-(5-phospho-beta-D-ribosyl)imidazole-4-carboxamide + L-glutamate + H(+)</text>
        <dbReference type="Rhea" id="RHEA:24793"/>
        <dbReference type="ChEBI" id="CHEBI:15378"/>
        <dbReference type="ChEBI" id="CHEBI:29985"/>
        <dbReference type="ChEBI" id="CHEBI:58278"/>
        <dbReference type="ChEBI" id="CHEBI:58359"/>
        <dbReference type="ChEBI" id="CHEBI:58475"/>
        <dbReference type="ChEBI" id="CHEBI:58525"/>
        <dbReference type="EC" id="4.3.2.10"/>
    </reaction>
</comment>
<evidence type="ECO:0000256" key="3">
    <source>
        <dbReference type="ARBA" id="ARBA00022605"/>
    </source>
</evidence>
<evidence type="ECO:0000259" key="11">
    <source>
        <dbReference type="Pfam" id="PF00117"/>
    </source>
</evidence>
<name>A0ABS8GAM9_9ALTE</name>
<comment type="subcellular location">
    <subcellularLocation>
        <location evidence="10">Cytoplasm</location>
    </subcellularLocation>
</comment>
<evidence type="ECO:0000313" key="13">
    <source>
        <dbReference type="Proteomes" id="UP001520878"/>
    </source>
</evidence>
<dbReference type="RefSeq" id="WP_229159230.1">
    <property type="nucleotide sequence ID" value="NZ_JAJEWP010000001.1"/>
</dbReference>
<evidence type="ECO:0000256" key="6">
    <source>
        <dbReference type="ARBA" id="ARBA00023102"/>
    </source>
</evidence>
<dbReference type="EC" id="3.5.1.2" evidence="10"/>
<comment type="pathway">
    <text evidence="1 10">Amino-acid biosynthesis; L-histidine biosynthesis; L-histidine from 5-phospho-alpha-D-ribose 1-diphosphate: step 5/9.</text>
</comment>
<dbReference type="InterPro" id="IPR029062">
    <property type="entry name" value="Class_I_gatase-like"/>
</dbReference>
<feature type="active site" evidence="10">
    <location>
        <position position="182"/>
    </location>
</feature>
<dbReference type="PROSITE" id="PS51273">
    <property type="entry name" value="GATASE_TYPE_1"/>
    <property type="match status" value="1"/>
</dbReference>
<evidence type="ECO:0000256" key="10">
    <source>
        <dbReference type="HAMAP-Rule" id="MF_00278"/>
    </source>
</evidence>
<comment type="subunit">
    <text evidence="2 10">Heterodimer of HisH and HisF.</text>
</comment>
<feature type="active site" evidence="10">
    <location>
        <position position="184"/>
    </location>
</feature>
<evidence type="ECO:0000256" key="5">
    <source>
        <dbReference type="ARBA" id="ARBA00022962"/>
    </source>
</evidence>